<evidence type="ECO:0000313" key="2">
    <source>
        <dbReference type="Proteomes" id="UP000252405"/>
    </source>
</evidence>
<gene>
    <name evidence="1" type="ORF">DU505_18920</name>
</gene>
<protein>
    <submittedName>
        <fullName evidence="1">Uncharacterized protein</fullName>
    </submittedName>
</protein>
<dbReference type="EMBL" id="QPII01000019">
    <property type="protein sequence ID" value="RCV86904.1"/>
    <property type="molecule type" value="Genomic_DNA"/>
</dbReference>
<comment type="caution">
    <text evidence="1">The sequence shown here is derived from an EMBL/GenBank/DDBJ whole genome shotgun (WGS) entry which is preliminary data.</text>
</comment>
<evidence type="ECO:0000313" key="1">
    <source>
        <dbReference type="EMBL" id="RCV86904.1"/>
    </source>
</evidence>
<accession>A0A368TQH8</accession>
<organism evidence="1 2">
    <name type="scientific">Billgrantia montanilacus</name>
    <dbReference type="NCBI Taxonomy" id="2282305"/>
    <lineage>
        <taxon>Bacteria</taxon>
        <taxon>Pseudomonadati</taxon>
        <taxon>Pseudomonadota</taxon>
        <taxon>Gammaproteobacteria</taxon>
        <taxon>Oceanospirillales</taxon>
        <taxon>Halomonadaceae</taxon>
        <taxon>Billgrantia</taxon>
    </lineage>
</organism>
<dbReference type="AlphaFoldDB" id="A0A368TQH8"/>
<name>A0A368TQH8_9GAMM</name>
<dbReference type="Proteomes" id="UP000252405">
    <property type="component" value="Unassembled WGS sequence"/>
</dbReference>
<sequence>MLPDTAFDALDVPQIGNQPEDVDRRILFAARLVQLGVLACRRLDRPLKVTTLLPLVERIEALDALVIDFAAAVLSAKAWQRIAANLAGFGERSIPRAYQGRDKRIPALWLYLREEPCENPEAARLLDGFASACRYDGARYNAILANLAGEGVLESAAVQVLEHLEGGSDNGSTVNEKEGSA</sequence>
<reference evidence="1 2" key="1">
    <citation type="submission" date="2018-07" db="EMBL/GenBank/DDBJ databases">
        <title>Halomonas montanilacus sp. nov., isolated from Lake Pengyan on Tibetan Plateau.</title>
        <authorList>
            <person name="Lu H."/>
            <person name="Xing P."/>
            <person name="Wu Q."/>
        </authorList>
    </citation>
    <scope>NUCLEOTIDE SEQUENCE [LARGE SCALE GENOMIC DNA]</scope>
    <source>
        <strain evidence="1 2">PYC7W</strain>
    </source>
</reference>
<proteinExistence type="predicted"/>
<keyword evidence="2" id="KW-1185">Reference proteome</keyword>